<dbReference type="OrthoDB" id="2104337at2759"/>
<dbReference type="CTD" id="6751026"/>
<comment type="similarity">
    <text evidence="1">Belongs to the tectonic family.</text>
</comment>
<evidence type="ECO:0000256" key="5">
    <source>
        <dbReference type="SAM" id="SignalP"/>
    </source>
</evidence>
<evidence type="ECO:0000256" key="4">
    <source>
        <dbReference type="ARBA" id="ARBA00023180"/>
    </source>
</evidence>
<proteinExistence type="inferred from homology"/>
<dbReference type="RefSeq" id="XP_002109242.1">
    <property type="nucleotide sequence ID" value="XM_002109206.1"/>
</dbReference>
<feature type="domain" description="Tectonic-1-3" evidence="6">
    <location>
        <begin position="169"/>
        <end position="352"/>
    </location>
</feature>
<keyword evidence="3" id="KW-0970">Cilium biogenesis/degradation</keyword>
<evidence type="ECO:0000256" key="3">
    <source>
        <dbReference type="ARBA" id="ARBA00022794"/>
    </source>
</evidence>
<dbReference type="PhylomeDB" id="B3RN83"/>
<feature type="signal peptide" evidence="5">
    <location>
        <begin position="1"/>
        <end position="22"/>
    </location>
</feature>
<dbReference type="Pfam" id="PF07773">
    <property type="entry name" value="TCTN_DUF1619"/>
    <property type="match status" value="2"/>
</dbReference>
<accession>B3RN83</accession>
<dbReference type="HOGENOM" id="CLU_016974_0_0_1"/>
<keyword evidence="4" id="KW-0325">Glycoprotein</keyword>
<dbReference type="InterPro" id="IPR057724">
    <property type="entry name" value="TCTN1-3_N"/>
</dbReference>
<evidence type="ECO:0000259" key="7">
    <source>
        <dbReference type="Pfam" id="PF25752"/>
    </source>
</evidence>
<protein>
    <recommendedName>
        <fullName evidence="10">Tectonic domain-containing protein</fullName>
    </recommendedName>
</protein>
<dbReference type="PANTHER" id="PTHR14611">
    <property type="entry name" value="TECTONIC FAMILY MEMBER"/>
    <property type="match status" value="1"/>
</dbReference>
<evidence type="ECO:0000313" key="8">
    <source>
        <dbReference type="EMBL" id="EDV27408.1"/>
    </source>
</evidence>
<dbReference type="Pfam" id="PF25752">
    <property type="entry name" value="DUF1619_N"/>
    <property type="match status" value="1"/>
</dbReference>
<dbReference type="OMA" id="LNGAQIC"/>
<dbReference type="eggNOG" id="ENOG502QUK6">
    <property type="taxonomic scope" value="Eukaryota"/>
</dbReference>
<evidence type="ECO:0000313" key="9">
    <source>
        <dbReference type="Proteomes" id="UP000009022"/>
    </source>
</evidence>
<dbReference type="EMBL" id="DS985242">
    <property type="protein sequence ID" value="EDV27408.1"/>
    <property type="molecule type" value="Genomic_DNA"/>
</dbReference>
<feature type="chain" id="PRO_5002798183" description="Tectonic domain-containing protein" evidence="5">
    <location>
        <begin position="23"/>
        <end position="629"/>
    </location>
</feature>
<dbReference type="KEGG" id="tad:TRIADDRAFT_53074"/>
<evidence type="ECO:0000256" key="1">
    <source>
        <dbReference type="ARBA" id="ARBA00007633"/>
    </source>
</evidence>
<dbReference type="InterPro" id="IPR011677">
    <property type="entry name" value="TCTN1-3_dom"/>
</dbReference>
<dbReference type="Proteomes" id="UP000009022">
    <property type="component" value="Unassembled WGS sequence"/>
</dbReference>
<dbReference type="GO" id="GO:0060271">
    <property type="term" value="P:cilium assembly"/>
    <property type="evidence" value="ECO:0000318"/>
    <property type="project" value="GO_Central"/>
</dbReference>
<name>B3RN83_TRIAD</name>
<dbReference type="STRING" id="10228.B3RN83"/>
<organism evidence="8 9">
    <name type="scientific">Trichoplax adhaerens</name>
    <name type="common">Trichoplax reptans</name>
    <dbReference type="NCBI Taxonomy" id="10228"/>
    <lineage>
        <taxon>Eukaryota</taxon>
        <taxon>Metazoa</taxon>
        <taxon>Placozoa</taxon>
        <taxon>Uniplacotomia</taxon>
        <taxon>Trichoplacea</taxon>
        <taxon>Trichoplacidae</taxon>
        <taxon>Trichoplax</taxon>
    </lineage>
</organism>
<gene>
    <name evidence="8" type="ORF">TRIADDRAFT_53074</name>
</gene>
<keyword evidence="2 5" id="KW-0732">Signal</keyword>
<evidence type="ECO:0000256" key="2">
    <source>
        <dbReference type="ARBA" id="ARBA00022729"/>
    </source>
</evidence>
<dbReference type="PANTHER" id="PTHR14611:SF2">
    <property type="entry name" value="TECTONIC"/>
    <property type="match status" value="1"/>
</dbReference>
<reference evidence="8 9" key="1">
    <citation type="journal article" date="2008" name="Nature">
        <title>The Trichoplax genome and the nature of placozoans.</title>
        <authorList>
            <person name="Srivastava M."/>
            <person name="Begovic E."/>
            <person name="Chapman J."/>
            <person name="Putnam N.H."/>
            <person name="Hellsten U."/>
            <person name="Kawashima T."/>
            <person name="Kuo A."/>
            <person name="Mitros T."/>
            <person name="Salamov A."/>
            <person name="Carpenter M.L."/>
            <person name="Signorovitch A.Y."/>
            <person name="Moreno M.A."/>
            <person name="Kamm K."/>
            <person name="Grimwood J."/>
            <person name="Schmutz J."/>
            <person name="Shapiro H."/>
            <person name="Grigoriev I.V."/>
            <person name="Buss L.W."/>
            <person name="Schierwater B."/>
            <person name="Dellaporta S.L."/>
            <person name="Rokhsar D.S."/>
        </authorList>
    </citation>
    <scope>NUCLEOTIDE SEQUENCE [LARGE SCALE GENOMIC DNA]</scope>
    <source>
        <strain evidence="8 9">Grell-BS-1999</strain>
    </source>
</reference>
<keyword evidence="9" id="KW-1185">Reference proteome</keyword>
<feature type="domain" description="Tectonic-1-3 N-terminal" evidence="7">
    <location>
        <begin position="46"/>
        <end position="141"/>
    </location>
</feature>
<feature type="domain" description="Tectonic-1-3" evidence="6">
    <location>
        <begin position="365"/>
        <end position="535"/>
    </location>
</feature>
<evidence type="ECO:0000259" key="6">
    <source>
        <dbReference type="Pfam" id="PF07773"/>
    </source>
</evidence>
<dbReference type="InterPro" id="IPR040354">
    <property type="entry name" value="TCTN1-3"/>
</dbReference>
<sequence length="629" mass="68415">MRLSFTFSVLLTINFWFILSLAQTNGTTEPPTSTAVTTGTSSTSLLLNSAIGACNCDLTRDNCDVNCCCDPDCSAIDRATFTTCTVATPTNDGSRSCVATGVIFISNTPTYRTIIDNGLFCVYIDNNAARNYYEIPRQVQDNVTFNALASKYRRTFTPQAASVATTTSYYRVGDRLKVIYNDSVVGILSLPKPLFSDICDDNNPALFYVNDVSECNRHIKDFNRECSSFSFLSAGSYFQNIRVAKLPSALNTSGGVVFSNPDDLININVSTSILCIDVSTGFSSPCPYTFAPSPTYHSSNNTCSNVLKELSYDIVTNGTRGIVSLSVTLTLTSLNAANINSTYFRQKFSVSYTNNGNANTFRRSGNPGYVVNQPLLAGKLGTNTANNQVILLGSSSNGLFTVISPTASGSCVRKQINRTPIRFGINMRSGCALRVELNNLTSDCQLIREQIINTLIGAEAPTYVATYGNSAVENISDWVAILRQNVPQTSLNTLTGSSGICPNVVMGIHIQILWAYTGSLANPQAKIIGISTSYDDPQSLAYQCVGVSCQSSSGITQHFEITTTVSFIDVSEKPGSQLRSPPRLEVKMPYDFFYPFLSSSVSCNCNRIIFALVTETAMIYERSYDSIYF</sequence>
<dbReference type="GeneID" id="6751026"/>
<dbReference type="InParanoid" id="B3RN83"/>
<evidence type="ECO:0008006" key="10">
    <source>
        <dbReference type="Google" id="ProtNLM"/>
    </source>
</evidence>
<dbReference type="AlphaFoldDB" id="B3RN83"/>